<dbReference type="Pfam" id="PF03050">
    <property type="entry name" value="DDE_Tnp_IS66"/>
    <property type="match status" value="1"/>
</dbReference>
<reference evidence="2" key="1">
    <citation type="submission" date="2020-02" db="EMBL/GenBank/DDBJ databases">
        <authorList>
            <person name="Meier V. D."/>
        </authorList>
    </citation>
    <scope>NUCLEOTIDE SEQUENCE</scope>
    <source>
        <strain evidence="2">AVDCRST_MAG93</strain>
    </source>
</reference>
<dbReference type="EMBL" id="CADCTR010000215">
    <property type="protein sequence ID" value="CAA9226100.1"/>
    <property type="molecule type" value="Genomic_DNA"/>
</dbReference>
<dbReference type="InterPro" id="IPR052344">
    <property type="entry name" value="Transposase-related"/>
</dbReference>
<dbReference type="AlphaFoldDB" id="A0A6J4HN37"/>
<organism evidence="2">
    <name type="scientific">uncultured Chloroflexia bacterium</name>
    <dbReference type="NCBI Taxonomy" id="1672391"/>
    <lineage>
        <taxon>Bacteria</taxon>
        <taxon>Bacillati</taxon>
        <taxon>Chloroflexota</taxon>
        <taxon>Chloroflexia</taxon>
        <taxon>environmental samples</taxon>
    </lineage>
</organism>
<proteinExistence type="predicted"/>
<accession>A0A6J4HN37</accession>
<feature type="domain" description="Transposase IS66 central" evidence="1">
    <location>
        <begin position="8"/>
        <end position="182"/>
    </location>
</feature>
<dbReference type="InterPro" id="IPR004291">
    <property type="entry name" value="Transposase_IS66_central"/>
</dbReference>
<sequence>MISTPDGIRVYEYDQSRAQGVATRLIGADYRGVLSTDFYGGYNHLACRHQRCWVHLLRDLVKLVERHGQDVRVRQWAVQLEATYRMAQQRLAQEPQLSLEERGALATRLCERVRVLGQQYAKAKNHPCRALAQRVLRHAHELFVFVEVEGVSADNNAAERSIRPVVVVRKISGGTKSAKGSRTRFGLASLFETWQARGLNPFEACLNLLSQTPLPQI</sequence>
<dbReference type="PANTHER" id="PTHR33678:SF2">
    <property type="match status" value="1"/>
</dbReference>
<evidence type="ECO:0000313" key="2">
    <source>
        <dbReference type="EMBL" id="CAA9226100.1"/>
    </source>
</evidence>
<gene>
    <name evidence="2" type="ORF">AVDCRST_MAG93-668</name>
</gene>
<dbReference type="PANTHER" id="PTHR33678">
    <property type="entry name" value="BLL1576 PROTEIN"/>
    <property type="match status" value="1"/>
</dbReference>
<name>A0A6J4HN37_9CHLR</name>
<evidence type="ECO:0000259" key="1">
    <source>
        <dbReference type="Pfam" id="PF03050"/>
    </source>
</evidence>
<protein>
    <recommendedName>
        <fullName evidence="1">Transposase IS66 central domain-containing protein</fullName>
    </recommendedName>
</protein>